<protein>
    <submittedName>
        <fullName evidence="2">Twin-arginine translocation pathway signal</fullName>
    </submittedName>
</protein>
<dbReference type="SUPFAM" id="SSF63829">
    <property type="entry name" value="Calcium-dependent phosphotriesterase"/>
    <property type="match status" value="1"/>
</dbReference>
<name>A0A128EIG7_9BACT</name>
<sequence length="606" mass="67529">MSQNISRRGFLKSSSVASMALFFSTSSTLFASSKDSLLGFKATLASSEDNVIVPDGYEAKVLVKWGDPLFKNALKFDEGKNITKEYAKNATKVFGDDNDGMQFYQLDGDKRALLVVNQEYVNPELMFKHNGLELSAQDVIYMQNSCGVTVLEIEQNDNSYQIKQDSPYNRRITALTPMVLTGPVKGDEAVKTANDEKGEFVLGTFNNCGCGKTPWGTYLTCEENFDDFFGSKDTKAQTSESFKRYGIKPKSVYGWEKFDDRFDFKINPNEPNRHGYIVEFDPYNPNFIPKKRTALGRFKHENAEVIIADDGRVVVYSGDDEVDEFVYKFVSSDKFNKDDLSKNADILDNGTLYVARFDGKNGEFKGKLTWLELTYGKNGLDKENGFKSQADILINVRLAATKLGATPMDRCEWIAAQPNSKAVYATFTNNKTRQTTDAANPREKNRYGQILKWEPKDGNHASSEFEWATFALAGNPAVKDGLYKGSSNITVENMFNSPDGLKFDKFGRLWIQTDGDYSNQKDYKGMGNNQMLCADPNTGEIRRFLTGPVACEITGLCFSEDSKTMFVGVQHPGEALKGSHWPEGGDKTPKSAVLVITKKDGGVIGA</sequence>
<dbReference type="AlphaFoldDB" id="A0A128EIG7"/>
<dbReference type="InterPro" id="IPR011042">
    <property type="entry name" value="6-blade_b-propeller_TolB-like"/>
</dbReference>
<accession>A0A128EIG7</accession>
<evidence type="ECO:0000256" key="1">
    <source>
        <dbReference type="SAM" id="SignalP"/>
    </source>
</evidence>
<dbReference type="Gene3D" id="2.120.10.30">
    <property type="entry name" value="TolB, C-terminal domain"/>
    <property type="match status" value="1"/>
</dbReference>
<dbReference type="PANTHER" id="PTHR35399:SF2">
    <property type="entry name" value="DUF839 DOMAIN-CONTAINING PROTEIN"/>
    <property type="match status" value="1"/>
</dbReference>
<dbReference type="Proteomes" id="UP000069632">
    <property type="component" value="Unassembled WGS sequence"/>
</dbReference>
<dbReference type="InterPro" id="IPR006311">
    <property type="entry name" value="TAT_signal"/>
</dbReference>
<feature type="signal peptide" evidence="1">
    <location>
        <begin position="1"/>
        <end position="31"/>
    </location>
</feature>
<dbReference type="EMBL" id="FIZP01000010">
    <property type="protein sequence ID" value="CZE48754.1"/>
    <property type="molecule type" value="Genomic_DNA"/>
</dbReference>
<feature type="chain" id="PRO_5007281501" evidence="1">
    <location>
        <begin position="32"/>
        <end position="606"/>
    </location>
</feature>
<reference evidence="2 3" key="1">
    <citation type="submission" date="2016-02" db="EMBL/GenBank/DDBJ databases">
        <authorList>
            <consortium name="Pathogen Informatics"/>
        </authorList>
    </citation>
    <scope>NUCLEOTIDE SEQUENCE [LARGE SCALE GENOMIC DNA]</scope>
    <source>
        <strain evidence="2 3">RC20</strain>
    </source>
</reference>
<gene>
    <name evidence="2" type="ORF">ERS672216_01583</name>
</gene>
<organism evidence="2 3">
    <name type="scientific">Campylobacter geochelonis</name>
    <dbReference type="NCBI Taxonomy" id="1780362"/>
    <lineage>
        <taxon>Bacteria</taxon>
        <taxon>Pseudomonadati</taxon>
        <taxon>Campylobacterota</taxon>
        <taxon>Epsilonproteobacteria</taxon>
        <taxon>Campylobacterales</taxon>
        <taxon>Campylobacteraceae</taxon>
        <taxon>Campylobacter</taxon>
    </lineage>
</organism>
<dbReference type="InterPro" id="IPR008557">
    <property type="entry name" value="PhoX"/>
</dbReference>
<keyword evidence="1" id="KW-0732">Signal</keyword>
<dbReference type="PANTHER" id="PTHR35399">
    <property type="entry name" value="SLR8030 PROTEIN"/>
    <property type="match status" value="1"/>
</dbReference>
<keyword evidence="3" id="KW-1185">Reference proteome</keyword>
<evidence type="ECO:0000313" key="3">
    <source>
        <dbReference type="Proteomes" id="UP000069632"/>
    </source>
</evidence>
<dbReference type="Pfam" id="PF05787">
    <property type="entry name" value="PhoX"/>
    <property type="match status" value="1"/>
</dbReference>
<proteinExistence type="predicted"/>
<evidence type="ECO:0000313" key="2">
    <source>
        <dbReference type="EMBL" id="CZE48754.1"/>
    </source>
</evidence>
<dbReference type="PROSITE" id="PS51318">
    <property type="entry name" value="TAT"/>
    <property type="match status" value="1"/>
</dbReference>